<organism evidence="1 2">
    <name type="scientific">Sphingobacterium lactis</name>
    <dbReference type="NCBI Taxonomy" id="797291"/>
    <lineage>
        <taxon>Bacteria</taxon>
        <taxon>Pseudomonadati</taxon>
        <taxon>Bacteroidota</taxon>
        <taxon>Sphingobacteriia</taxon>
        <taxon>Sphingobacteriales</taxon>
        <taxon>Sphingobacteriaceae</taxon>
        <taxon>Sphingobacterium</taxon>
    </lineage>
</organism>
<name>A0A1H5WLB8_9SPHI</name>
<proteinExistence type="predicted"/>
<keyword evidence="2" id="KW-1185">Reference proteome</keyword>
<dbReference type="Proteomes" id="UP000236731">
    <property type="component" value="Unassembled WGS sequence"/>
</dbReference>
<sequence length="32" mass="3464">MAKKKNKISVVLFLALFDRTLGAVQKLGSSIS</sequence>
<accession>A0A1H5WLB8</accession>
<evidence type="ECO:0000313" key="2">
    <source>
        <dbReference type="Proteomes" id="UP000236731"/>
    </source>
</evidence>
<dbReference type="EMBL" id="FNUT01000004">
    <property type="protein sequence ID" value="SEG00244.1"/>
    <property type="molecule type" value="Genomic_DNA"/>
</dbReference>
<protein>
    <submittedName>
        <fullName evidence="1">Uncharacterized protein</fullName>
    </submittedName>
</protein>
<gene>
    <name evidence="1" type="ORF">SAMN05421877_10488</name>
</gene>
<reference evidence="2" key="1">
    <citation type="submission" date="2016-10" db="EMBL/GenBank/DDBJ databases">
        <authorList>
            <person name="Varghese N."/>
            <person name="Submissions S."/>
        </authorList>
    </citation>
    <scope>NUCLEOTIDE SEQUENCE [LARGE SCALE GENOMIC DNA]</scope>
    <source>
        <strain evidence="2">DSM 22361</strain>
    </source>
</reference>
<evidence type="ECO:0000313" key="1">
    <source>
        <dbReference type="EMBL" id="SEG00244.1"/>
    </source>
</evidence>
<dbReference type="AlphaFoldDB" id="A0A1H5WLB8"/>